<name>X0X1Y1_9ZZZZ</name>
<protein>
    <recommendedName>
        <fullName evidence="2">ABC transporter domain-containing protein</fullName>
    </recommendedName>
</protein>
<dbReference type="EMBL" id="BARS01041900">
    <property type="protein sequence ID" value="GAG37229.1"/>
    <property type="molecule type" value="Genomic_DNA"/>
</dbReference>
<evidence type="ECO:0000313" key="1">
    <source>
        <dbReference type="EMBL" id="GAG37229.1"/>
    </source>
</evidence>
<proteinExistence type="predicted"/>
<dbReference type="AlphaFoldDB" id="X0X1Y1"/>
<dbReference type="SUPFAM" id="SSF52540">
    <property type="entry name" value="P-loop containing nucleoside triphosphate hydrolases"/>
    <property type="match status" value="1"/>
</dbReference>
<dbReference type="Gene3D" id="3.40.50.300">
    <property type="entry name" value="P-loop containing nucleotide triphosphate hydrolases"/>
    <property type="match status" value="1"/>
</dbReference>
<organism evidence="1">
    <name type="scientific">marine sediment metagenome</name>
    <dbReference type="NCBI Taxonomy" id="412755"/>
    <lineage>
        <taxon>unclassified sequences</taxon>
        <taxon>metagenomes</taxon>
        <taxon>ecological metagenomes</taxon>
    </lineage>
</organism>
<sequence>MAILAVRNLSKTYASHPLFEDLSITFQPNERVGLIG</sequence>
<accession>X0X1Y1</accession>
<dbReference type="InterPro" id="IPR027417">
    <property type="entry name" value="P-loop_NTPase"/>
</dbReference>
<comment type="caution">
    <text evidence="1">The sequence shown here is derived from an EMBL/GenBank/DDBJ whole genome shotgun (WGS) entry which is preliminary data.</text>
</comment>
<evidence type="ECO:0008006" key="2">
    <source>
        <dbReference type="Google" id="ProtNLM"/>
    </source>
</evidence>
<feature type="non-terminal residue" evidence="1">
    <location>
        <position position="36"/>
    </location>
</feature>
<reference evidence="1" key="1">
    <citation type="journal article" date="2014" name="Front. Microbiol.">
        <title>High frequency of phylogenetically diverse reductive dehalogenase-homologous genes in deep subseafloor sedimentary metagenomes.</title>
        <authorList>
            <person name="Kawai M."/>
            <person name="Futagami T."/>
            <person name="Toyoda A."/>
            <person name="Takaki Y."/>
            <person name="Nishi S."/>
            <person name="Hori S."/>
            <person name="Arai W."/>
            <person name="Tsubouchi T."/>
            <person name="Morono Y."/>
            <person name="Uchiyama I."/>
            <person name="Ito T."/>
            <person name="Fujiyama A."/>
            <person name="Inagaki F."/>
            <person name="Takami H."/>
        </authorList>
    </citation>
    <scope>NUCLEOTIDE SEQUENCE</scope>
    <source>
        <strain evidence="1">Expedition CK06-06</strain>
    </source>
</reference>
<gene>
    <name evidence="1" type="ORF">S01H1_63641</name>
</gene>